<dbReference type="EC" id="2.7.1.30" evidence="3"/>
<dbReference type="InterPro" id="IPR043129">
    <property type="entry name" value="ATPase_NBD"/>
</dbReference>
<dbReference type="GO" id="GO:0005524">
    <property type="term" value="F:ATP binding"/>
    <property type="evidence" value="ECO:0007669"/>
    <property type="project" value="UniProtKB-KW"/>
</dbReference>
<comment type="catalytic activity">
    <reaction evidence="10">
        <text>glycerol + ATP = sn-glycerol 3-phosphate + ADP + H(+)</text>
        <dbReference type="Rhea" id="RHEA:21644"/>
        <dbReference type="ChEBI" id="CHEBI:15378"/>
        <dbReference type="ChEBI" id="CHEBI:17754"/>
        <dbReference type="ChEBI" id="CHEBI:30616"/>
        <dbReference type="ChEBI" id="CHEBI:57597"/>
        <dbReference type="ChEBI" id="CHEBI:456216"/>
        <dbReference type="EC" id="2.7.1.30"/>
    </reaction>
</comment>
<evidence type="ECO:0000256" key="5">
    <source>
        <dbReference type="ARBA" id="ARBA00022741"/>
    </source>
</evidence>
<accession>A0ABD3NUL1</accession>
<dbReference type="Gene3D" id="3.30.420.40">
    <property type="match status" value="2"/>
</dbReference>
<dbReference type="GO" id="GO:0004370">
    <property type="term" value="F:glycerol kinase activity"/>
    <property type="evidence" value="ECO:0007669"/>
    <property type="project" value="UniProtKB-EC"/>
</dbReference>
<comment type="similarity">
    <text evidence="2 11">Belongs to the FGGY kinase family.</text>
</comment>
<comment type="pathway">
    <text evidence="1">Polyol metabolism; glycerol degradation via glycerol kinase pathway; sn-glycerol 3-phosphate from glycerol: step 1/1.</text>
</comment>
<keyword evidence="4 11" id="KW-0808">Transferase</keyword>
<dbReference type="NCBIfam" id="NF000756">
    <property type="entry name" value="PRK00047.1"/>
    <property type="match status" value="1"/>
</dbReference>
<dbReference type="AlphaFoldDB" id="A0ABD3NUL1"/>
<comment type="caution">
    <text evidence="14">The sequence shown here is derived from an EMBL/GenBank/DDBJ whole genome shotgun (WGS) entry which is preliminary data.</text>
</comment>
<evidence type="ECO:0000256" key="9">
    <source>
        <dbReference type="ARBA" id="ARBA00043149"/>
    </source>
</evidence>
<evidence type="ECO:0000256" key="2">
    <source>
        <dbReference type="ARBA" id="ARBA00009156"/>
    </source>
</evidence>
<name>A0ABD3NUL1_9STRA</name>
<dbReference type="EMBL" id="JABMIG020000378">
    <property type="protein sequence ID" value="KAL3779720.1"/>
    <property type="molecule type" value="Genomic_DNA"/>
</dbReference>
<evidence type="ECO:0000313" key="15">
    <source>
        <dbReference type="Proteomes" id="UP001516023"/>
    </source>
</evidence>
<dbReference type="InterPro" id="IPR018483">
    <property type="entry name" value="Carb_kinase_FGGY_CS"/>
</dbReference>
<feature type="domain" description="Carbohydrate kinase FGGY C-terminal" evidence="13">
    <location>
        <begin position="359"/>
        <end position="558"/>
    </location>
</feature>
<dbReference type="PANTHER" id="PTHR10196">
    <property type="entry name" value="SUGAR KINASE"/>
    <property type="match status" value="1"/>
</dbReference>
<evidence type="ECO:0000256" key="1">
    <source>
        <dbReference type="ARBA" id="ARBA00005190"/>
    </source>
</evidence>
<dbReference type="InterPro" id="IPR018484">
    <property type="entry name" value="FGGY_N"/>
</dbReference>
<protein>
    <recommendedName>
        <fullName evidence="3">glycerol kinase</fullName>
        <ecNumber evidence="3">2.7.1.30</ecNumber>
    </recommendedName>
    <alternativeName>
        <fullName evidence="9">ATP:glycerol 3-phosphotransferase</fullName>
    </alternativeName>
</protein>
<evidence type="ECO:0000256" key="3">
    <source>
        <dbReference type="ARBA" id="ARBA00012099"/>
    </source>
</evidence>
<keyword evidence="5" id="KW-0547">Nucleotide-binding</keyword>
<dbReference type="PROSITE" id="PS00445">
    <property type="entry name" value="FGGY_KINASES_2"/>
    <property type="match status" value="1"/>
</dbReference>
<dbReference type="Proteomes" id="UP001516023">
    <property type="component" value="Unassembled WGS sequence"/>
</dbReference>
<reference evidence="14 15" key="1">
    <citation type="journal article" date="2020" name="G3 (Bethesda)">
        <title>Improved Reference Genome for Cyclotella cryptica CCMP332, a Model for Cell Wall Morphogenesis, Salinity Adaptation, and Lipid Production in Diatoms (Bacillariophyta).</title>
        <authorList>
            <person name="Roberts W.R."/>
            <person name="Downey K.M."/>
            <person name="Ruck E.C."/>
            <person name="Traller J.C."/>
            <person name="Alverson A.J."/>
        </authorList>
    </citation>
    <scope>NUCLEOTIDE SEQUENCE [LARGE SCALE GENOMIC DNA]</scope>
    <source>
        <strain evidence="14 15">CCMP332</strain>
    </source>
</reference>
<evidence type="ECO:0000256" key="10">
    <source>
        <dbReference type="ARBA" id="ARBA00052101"/>
    </source>
</evidence>
<proteinExistence type="inferred from homology"/>
<evidence type="ECO:0000256" key="4">
    <source>
        <dbReference type="ARBA" id="ARBA00022679"/>
    </source>
</evidence>
<keyword evidence="8" id="KW-0067">ATP-binding</keyword>
<dbReference type="Pfam" id="PF02782">
    <property type="entry name" value="FGGY_C"/>
    <property type="match status" value="1"/>
</dbReference>
<evidence type="ECO:0000256" key="7">
    <source>
        <dbReference type="ARBA" id="ARBA00022798"/>
    </source>
</evidence>
<dbReference type="CDD" id="cd07769">
    <property type="entry name" value="ASKHA_NBD_FGGY_GK"/>
    <property type="match status" value="1"/>
</dbReference>
<gene>
    <name evidence="14" type="ORF">HJC23_003581</name>
</gene>
<organism evidence="14 15">
    <name type="scientific">Cyclotella cryptica</name>
    <dbReference type="NCBI Taxonomy" id="29204"/>
    <lineage>
        <taxon>Eukaryota</taxon>
        <taxon>Sar</taxon>
        <taxon>Stramenopiles</taxon>
        <taxon>Ochrophyta</taxon>
        <taxon>Bacillariophyta</taxon>
        <taxon>Coscinodiscophyceae</taxon>
        <taxon>Thalassiosirophycidae</taxon>
        <taxon>Stephanodiscales</taxon>
        <taxon>Stephanodiscaceae</taxon>
        <taxon>Cyclotella</taxon>
    </lineage>
</organism>
<evidence type="ECO:0000259" key="12">
    <source>
        <dbReference type="Pfam" id="PF00370"/>
    </source>
</evidence>
<evidence type="ECO:0000259" key="13">
    <source>
        <dbReference type="Pfam" id="PF02782"/>
    </source>
</evidence>
<dbReference type="Pfam" id="PF00370">
    <property type="entry name" value="FGGY_N"/>
    <property type="match status" value="1"/>
</dbReference>
<evidence type="ECO:0000256" key="11">
    <source>
        <dbReference type="RuleBase" id="RU003733"/>
    </source>
</evidence>
<dbReference type="InterPro" id="IPR018485">
    <property type="entry name" value="FGGY_C"/>
</dbReference>
<dbReference type="SUPFAM" id="SSF53067">
    <property type="entry name" value="Actin-like ATPase domain"/>
    <property type="match status" value="2"/>
</dbReference>
<evidence type="ECO:0000256" key="8">
    <source>
        <dbReference type="ARBA" id="ARBA00022840"/>
    </source>
</evidence>
<keyword evidence="7" id="KW-0319">Glycerol metabolism</keyword>
<dbReference type="PANTHER" id="PTHR10196:SF69">
    <property type="entry name" value="GLYCEROL KINASE"/>
    <property type="match status" value="1"/>
</dbReference>
<sequence>MFECHVHINQSVLSALLSLSSPPSLVGSIDQGTSSSRFLLVTASGSLLSTAQVEFHQCYPTSSPHLSPHESCAGWHEHDPFDIWDSVCQCISRTVEELDKRGLHLCEEQYGSWIKAVGITNQRETTLAWNVRTGKVYYNAIVWDDTRTASVAETIIRQNADLTCGVEAKMNDVLRAETGLPVASYFAGTKVRWLIDHISELQADLTSTTERENVRFGTVDVWLLYMLTGFKRSISESEDGVRLGYDGGVFKTDVSNASRWLFMNLERLEWDAGLVNKVVGGSACWNHCDNEDARSFPVATALPKIVPSSDCTIGTVHGIPCPTTDGSYRLALKNVPITAILGDQQAALFGQTCFLPGEAKCTYGTGLFLMMNTGTDMIPSTHGLLTTVAYQLGQRVASEDHDPSRPIYALEGSVAFSGSTIQWLRDRLEIISSPSETESLAMSVPSSQGMYLVPAFSGLFAPHWRPDARGCLVGLTATHSKAHIVRSALESSAYQAREVFDSMVRDSNVELKEMRVDGGATANKFLMQFQSDILNVPVVRPEHLETTGWGAALAAGLAVGVWNDLDGVRKMWAVNTRWNPNMDDEEREKSWKGWNKAVQRSLNWMEDDEF</sequence>
<dbReference type="FunFam" id="3.30.420.40:FF:000007">
    <property type="entry name" value="Glycerol kinase"/>
    <property type="match status" value="1"/>
</dbReference>
<dbReference type="GO" id="GO:0006071">
    <property type="term" value="P:glycerol metabolic process"/>
    <property type="evidence" value="ECO:0007669"/>
    <property type="project" value="UniProtKB-KW"/>
</dbReference>
<evidence type="ECO:0000313" key="14">
    <source>
        <dbReference type="EMBL" id="KAL3779720.1"/>
    </source>
</evidence>
<keyword evidence="15" id="KW-1185">Reference proteome</keyword>
<keyword evidence="6 11" id="KW-0418">Kinase</keyword>
<evidence type="ECO:0000256" key="6">
    <source>
        <dbReference type="ARBA" id="ARBA00022777"/>
    </source>
</evidence>
<feature type="domain" description="Carbohydrate kinase FGGY N-terminal" evidence="12">
    <location>
        <begin position="26"/>
        <end position="350"/>
    </location>
</feature>